<organism evidence="1 2">
    <name type="scientific">Polyangium spumosum</name>
    <dbReference type="NCBI Taxonomy" id="889282"/>
    <lineage>
        <taxon>Bacteria</taxon>
        <taxon>Pseudomonadati</taxon>
        <taxon>Myxococcota</taxon>
        <taxon>Polyangia</taxon>
        <taxon>Polyangiales</taxon>
        <taxon>Polyangiaceae</taxon>
        <taxon>Polyangium</taxon>
    </lineage>
</organism>
<dbReference type="Proteomes" id="UP000440224">
    <property type="component" value="Unassembled WGS sequence"/>
</dbReference>
<dbReference type="EMBL" id="WJIE01000007">
    <property type="protein sequence ID" value="MRG95325.1"/>
    <property type="molecule type" value="Genomic_DNA"/>
</dbReference>
<dbReference type="RefSeq" id="WP_153822124.1">
    <property type="nucleotide sequence ID" value="NZ_WJIE01000007.1"/>
</dbReference>
<keyword evidence="2" id="KW-1185">Reference proteome</keyword>
<dbReference type="AlphaFoldDB" id="A0A6N7PYH7"/>
<name>A0A6N7PYH7_9BACT</name>
<gene>
    <name evidence="1" type="ORF">GF068_25905</name>
</gene>
<comment type="caution">
    <text evidence="1">The sequence shown here is derived from an EMBL/GenBank/DDBJ whole genome shotgun (WGS) entry which is preliminary data.</text>
</comment>
<protein>
    <submittedName>
        <fullName evidence="1">Uncharacterized protein</fullName>
    </submittedName>
</protein>
<reference evidence="1 2" key="1">
    <citation type="submission" date="2019-10" db="EMBL/GenBank/DDBJ databases">
        <title>A soil myxobacterium in the family Polyangiaceae.</title>
        <authorList>
            <person name="Li Y."/>
            <person name="Wang J."/>
        </authorList>
    </citation>
    <scope>NUCLEOTIDE SEQUENCE [LARGE SCALE GENOMIC DNA]</scope>
    <source>
        <strain evidence="1 2">DSM 14734</strain>
    </source>
</reference>
<sequence>MSESGPFFYAWCDQTVRADAFVAALAALGGDVLAVYLEGRGGDEGHEYISLEEARRLVRAHLGKEMAQASFYVGRPFRVGRWTCNLSVEIREEAYKVVVYHTPMSLSGGDRDEFFHRREPHRLGMGPRSTSVEAAAMAIDTEGDVEDLLLGLCAPDAGLVTFGACADWWPWRAPLESNATYHANAAAIARDLALSWVHVHDGYKIGYIAGLSLDELAARVEAAPEGARIGIATLVDGVGMHGKDDDEASLDDPRRRYFSPLARKGARPIGPGDEVLTREQVVRAIATPPNTLLDALEASAAALRDDEWRAAEPLARKAIHARTEGAPTREITVTERHERFIEHHAPYHVRRLPNGGVLLATHPYRTLWPLWADALNLLGIRP</sequence>
<evidence type="ECO:0000313" key="1">
    <source>
        <dbReference type="EMBL" id="MRG95325.1"/>
    </source>
</evidence>
<proteinExistence type="predicted"/>
<accession>A0A6N7PYH7</accession>
<evidence type="ECO:0000313" key="2">
    <source>
        <dbReference type="Proteomes" id="UP000440224"/>
    </source>
</evidence>
<dbReference type="OrthoDB" id="5493101at2"/>